<name>A0A411HJ71_9GAMM</name>
<dbReference type="Proteomes" id="UP000291562">
    <property type="component" value="Chromosome"/>
</dbReference>
<organism evidence="1 2">
    <name type="scientific">Pseudolysobacter antarcticus</name>
    <dbReference type="NCBI Taxonomy" id="2511995"/>
    <lineage>
        <taxon>Bacteria</taxon>
        <taxon>Pseudomonadati</taxon>
        <taxon>Pseudomonadota</taxon>
        <taxon>Gammaproteobacteria</taxon>
        <taxon>Lysobacterales</taxon>
        <taxon>Rhodanobacteraceae</taxon>
        <taxon>Pseudolysobacter</taxon>
    </lineage>
</organism>
<gene>
    <name evidence="1" type="ORF">ELE36_09275</name>
</gene>
<reference evidence="1 2" key="1">
    <citation type="submission" date="2019-01" db="EMBL/GenBank/DDBJ databases">
        <title>Pseudolysobacter antarctica gen. nov., sp. nov., isolated from Fildes Peninsula, Antarctica.</title>
        <authorList>
            <person name="Wei Z."/>
            <person name="Peng F."/>
        </authorList>
    </citation>
    <scope>NUCLEOTIDE SEQUENCE [LARGE SCALE GENOMIC DNA]</scope>
    <source>
        <strain evidence="1 2">AQ6-296</strain>
    </source>
</reference>
<dbReference type="AlphaFoldDB" id="A0A411HJ71"/>
<evidence type="ECO:0000313" key="2">
    <source>
        <dbReference type="Proteomes" id="UP000291562"/>
    </source>
</evidence>
<proteinExistence type="predicted"/>
<keyword evidence="2" id="KW-1185">Reference proteome</keyword>
<accession>A0A411HJ71</accession>
<protein>
    <submittedName>
        <fullName evidence="1">Uncharacterized protein</fullName>
    </submittedName>
</protein>
<dbReference type="EMBL" id="CP035704">
    <property type="protein sequence ID" value="QBB70538.1"/>
    <property type="molecule type" value="Genomic_DNA"/>
</dbReference>
<sequence length="547" mass="60765">MDISENPFFVLGATPRDRKSRLIELSENLTLSRDQELIAAARNTLLNARQRLAAEVAWFPGVSPQRIALNLKLSQEKPVVAALSGLPILCCANLLAASLGRVARRGAKPIQEAIASLAKLVDAFDAAIVMRDINEDRQASGFPAVSDRALVEAELTNRKNYYKRAITHLLASTLSAEQRVSVYERLVAEGTSDGEDEAPQLISDLVNIYEIETKAELDERAEEIAALIEKTRAIASVHGSDSHGIHGATQQIISLLRVWDMIAQPVQLSKKSKGLDHAESSALAFKVRSLAIDLFNEHDYLNEATSLSKELEKLFAEVPAVLDKVSADIQALDDIHLTRNRLADEAREKKAEFAAAVTYETTFGLIFKDRFRISADGIEWKNSVTSLESITGVSWGAIRHSTNGVNTGTTHHIRYLGNSAMAIEFRDSAKHSAITKCLWRGICVRLLLTMIETWKKGGSVHFGGVEVRDDGIMLKRPRLFKADEQEFHTWFELAKGVHDGALFFVGHKDKRFKANLSFISTYNVHVLDFVLDRVWEGKARRLSETLD</sequence>
<evidence type="ECO:0000313" key="1">
    <source>
        <dbReference type="EMBL" id="QBB70538.1"/>
    </source>
</evidence>
<dbReference type="OrthoDB" id="3479at2"/>
<dbReference type="RefSeq" id="WP_129832796.1">
    <property type="nucleotide sequence ID" value="NZ_CP035704.1"/>
</dbReference>
<dbReference type="KEGG" id="xbc:ELE36_09275"/>